<dbReference type="AlphaFoldDB" id="A0A644ZKQ3"/>
<name>A0A644ZKQ3_9ZZZZ</name>
<reference evidence="1" key="1">
    <citation type="submission" date="2019-08" db="EMBL/GenBank/DDBJ databases">
        <authorList>
            <person name="Kucharzyk K."/>
            <person name="Murdoch R.W."/>
            <person name="Higgins S."/>
            <person name="Loffler F."/>
        </authorList>
    </citation>
    <scope>NUCLEOTIDE SEQUENCE</scope>
</reference>
<sequence length="92" mass="10439">MELQHVGVVHLVDMVTGQYQHVFRIVSIDIGDILVDGMRSSLEPLFAICTRIRLQNSYATVSAGQSPRLSIADVFIQFQWLILRHYPDLIDA</sequence>
<dbReference type="EMBL" id="VSSQ01009178">
    <property type="protein sequence ID" value="MPM40918.1"/>
    <property type="molecule type" value="Genomic_DNA"/>
</dbReference>
<organism evidence="1">
    <name type="scientific">bioreactor metagenome</name>
    <dbReference type="NCBI Taxonomy" id="1076179"/>
    <lineage>
        <taxon>unclassified sequences</taxon>
        <taxon>metagenomes</taxon>
        <taxon>ecological metagenomes</taxon>
    </lineage>
</organism>
<accession>A0A644ZKQ3</accession>
<evidence type="ECO:0000313" key="1">
    <source>
        <dbReference type="EMBL" id="MPM40918.1"/>
    </source>
</evidence>
<protein>
    <submittedName>
        <fullName evidence="1">Uncharacterized protein</fullName>
    </submittedName>
</protein>
<gene>
    <name evidence="1" type="ORF">SDC9_87567</name>
</gene>
<comment type="caution">
    <text evidence="1">The sequence shown here is derived from an EMBL/GenBank/DDBJ whole genome shotgun (WGS) entry which is preliminary data.</text>
</comment>
<proteinExistence type="predicted"/>